<accession>A0AB74UMG8</accession>
<gene>
    <name evidence="1" type="ORF">ACFYG5_12375</name>
</gene>
<reference evidence="1" key="1">
    <citation type="submission" date="2024-10" db="EMBL/GenBank/DDBJ databases">
        <authorList>
            <person name="Lesea H.P."/>
            <person name="Kuehl J.V."/>
            <person name="Chandonia J.-M."/>
        </authorList>
    </citation>
    <scope>NUCLEOTIDE SEQUENCE</scope>
    <source>
        <strain evidence="1">FW102-FHT14D07</strain>
    </source>
</reference>
<dbReference type="RefSeq" id="WP_395116691.1">
    <property type="nucleotide sequence ID" value="NZ_CP170721.1"/>
</dbReference>
<dbReference type="EMBL" id="CP170721">
    <property type="protein sequence ID" value="XIA17361.1"/>
    <property type="molecule type" value="Genomic_DNA"/>
</dbReference>
<evidence type="ECO:0000313" key="1">
    <source>
        <dbReference type="EMBL" id="XIA17361.1"/>
    </source>
</evidence>
<name>A0AB74UMG8_9GAMM</name>
<sequence>MHRCRTGFGRRGGHLARTGLAWLALAVVACHPALLHAQSAPGTTGTVALSSQLVDRGLAITPATPIVQAAASWTSSTGWSVGLSGSAEARSPGRIAQTLLQGARHWSLSADWQVQAGLLYYRYAGSTRSSVHDRGEVGVHWLYRDTLAFGLSASRFIGPGDRRTRVAADLDFHWPLTEHAFLSAGAGVAHVPPARYRRHGHYRSYDRDGFYRYGQIGLMWVNGPWRLELDRVVTDLGSWQSTGYVKAQPWMATISRSF</sequence>
<proteinExistence type="predicted"/>
<protein>
    <recommendedName>
        <fullName evidence="2">Cellulose biosynthesis protein BcsS</fullName>
    </recommendedName>
</protein>
<evidence type="ECO:0008006" key="2">
    <source>
        <dbReference type="Google" id="ProtNLM"/>
    </source>
</evidence>
<dbReference type="AlphaFoldDB" id="A0AB74UMG8"/>
<dbReference type="PROSITE" id="PS51257">
    <property type="entry name" value="PROKAR_LIPOPROTEIN"/>
    <property type="match status" value="1"/>
</dbReference>
<organism evidence="1">
    <name type="scientific">Rhodanobacter sp. FW102-FHT14D07</name>
    <dbReference type="NCBI Taxonomy" id="3351462"/>
    <lineage>
        <taxon>Bacteria</taxon>
        <taxon>Pseudomonadati</taxon>
        <taxon>Pseudomonadota</taxon>
        <taxon>Gammaproteobacteria</taxon>
        <taxon>Lysobacterales</taxon>
        <taxon>Rhodanobacteraceae</taxon>
        <taxon>Rhodanobacter</taxon>
    </lineage>
</organism>